<evidence type="ECO:0000313" key="1">
    <source>
        <dbReference type="EMBL" id="QYL20264.1"/>
    </source>
</evidence>
<organism evidence="1 2">
    <name type="scientific">Mycolicibacterium pallens</name>
    <dbReference type="NCBI Taxonomy" id="370524"/>
    <lineage>
        <taxon>Bacteria</taxon>
        <taxon>Bacillati</taxon>
        <taxon>Actinomycetota</taxon>
        <taxon>Actinomycetes</taxon>
        <taxon>Mycobacteriales</taxon>
        <taxon>Mycobacteriaceae</taxon>
        <taxon>Mycolicibacterium</taxon>
    </lineage>
</organism>
<name>A0ABX8VR08_9MYCO</name>
<protein>
    <submittedName>
        <fullName evidence="1">Uncharacterized protein</fullName>
    </submittedName>
</protein>
<reference evidence="1 2" key="1">
    <citation type="submission" date="2021-07" db="EMBL/GenBank/DDBJ databases">
        <title>Whole genome sequencing of non-tuberculosis mycobacteria type-strains.</title>
        <authorList>
            <person name="Igarashi Y."/>
            <person name="Osugi A."/>
            <person name="Mitarai S."/>
        </authorList>
    </citation>
    <scope>NUCLEOTIDE SEQUENCE [LARGE SCALE GENOMIC DNA]</scope>
    <source>
        <strain evidence="1 2">JCM 16370</strain>
        <plasmid evidence="1 2">unnamed2</plasmid>
    </source>
</reference>
<geneLocation type="plasmid" evidence="1 2">
    <name>unnamed2</name>
</geneLocation>
<keyword evidence="2" id="KW-1185">Reference proteome</keyword>
<dbReference type="EMBL" id="CP080335">
    <property type="protein sequence ID" value="QYL20264.1"/>
    <property type="molecule type" value="Genomic_DNA"/>
</dbReference>
<sequence>MPPLTGPDRLLFDQVTASLREADHFEQIFEYDDLSGVDKLRSIGRRVGRELGWKIRTFASELDTGRVRVLIVVERSTPLRDQLMDTRRRKSIRGAMAENWSDDDFRPAD</sequence>
<evidence type="ECO:0000313" key="2">
    <source>
        <dbReference type="Proteomes" id="UP000825367"/>
    </source>
</evidence>
<dbReference type="RefSeq" id="WP_220046596.1">
    <property type="nucleotide sequence ID" value="NZ_BAAAVX010000028.1"/>
</dbReference>
<keyword evidence="1" id="KW-0614">Plasmid</keyword>
<gene>
    <name evidence="1" type="ORF">K0O64_29685</name>
</gene>
<accession>A0ABX8VR08</accession>
<proteinExistence type="predicted"/>
<dbReference type="Proteomes" id="UP000825367">
    <property type="component" value="Plasmid unnamed2"/>
</dbReference>